<dbReference type="GO" id="GO:0004326">
    <property type="term" value="F:tetrahydrofolylpolyglutamate synthase activity"/>
    <property type="evidence" value="ECO:0000318"/>
    <property type="project" value="GO_Central"/>
</dbReference>
<proteinExistence type="inferred from homology"/>
<keyword evidence="6" id="KW-0963">Cytoplasm</keyword>
<dbReference type="InterPro" id="IPR036565">
    <property type="entry name" value="Mur-like_cat_sf"/>
</dbReference>
<comment type="function">
    <text evidence="17">Catalyzes conversion of folates to polyglutamate derivatives allowing concentration of folate compounds in the cell and the intracellular retention of these cofactors, which are important substrates for most of the folate-dependent enzymes that are involved in one-carbon transfer reactions involved in purine, pyrimidine and amino acid synthesis.</text>
</comment>
<dbReference type="Proteomes" id="UP000001744">
    <property type="component" value="Unassembled WGS sequence"/>
</dbReference>
<dbReference type="OMA" id="THALFCT"/>
<keyword evidence="14" id="KW-0496">Mitochondrion</keyword>
<evidence type="ECO:0000256" key="4">
    <source>
        <dbReference type="ARBA" id="ARBA00005150"/>
    </source>
</evidence>
<evidence type="ECO:0000256" key="11">
    <source>
        <dbReference type="ARBA" id="ARBA00022792"/>
    </source>
</evidence>
<feature type="binding site" evidence="19">
    <location>
        <position position="192"/>
    </location>
    <ligand>
        <name>Mg(2+)</name>
        <dbReference type="ChEBI" id="CHEBI:18420"/>
        <label>1</label>
    </ligand>
</feature>
<dbReference type="AlphaFoldDB" id="B6K3N4"/>
<dbReference type="RefSeq" id="XP_002174384.1">
    <property type="nucleotide sequence ID" value="XM_002174348.1"/>
</dbReference>
<dbReference type="SUPFAM" id="SSF53244">
    <property type="entry name" value="MurD-like peptide ligases, peptide-binding domain"/>
    <property type="match status" value="1"/>
</dbReference>
<feature type="binding site" evidence="19">
    <location>
        <position position="121"/>
    </location>
    <ligand>
        <name>Mg(2+)</name>
        <dbReference type="ChEBI" id="CHEBI:18420"/>
        <label>1</label>
    </ligand>
</feature>
<dbReference type="PANTHER" id="PTHR11136">
    <property type="entry name" value="FOLYLPOLYGLUTAMATE SYNTHASE-RELATED"/>
    <property type="match status" value="1"/>
</dbReference>
<dbReference type="HOGENOM" id="CLU_015869_0_1_1"/>
<dbReference type="PIRSF" id="PIRSF038895">
    <property type="entry name" value="FPGS"/>
    <property type="match status" value="1"/>
</dbReference>
<evidence type="ECO:0000256" key="9">
    <source>
        <dbReference type="ARBA" id="ARBA00022723"/>
    </source>
</evidence>
<dbReference type="SUPFAM" id="SSF53623">
    <property type="entry name" value="MurD-like peptide ligases, catalytic domain"/>
    <property type="match status" value="1"/>
</dbReference>
<dbReference type="STRING" id="402676.B6K3N4"/>
<evidence type="ECO:0000256" key="1">
    <source>
        <dbReference type="ARBA" id="ARBA00004273"/>
    </source>
</evidence>
<keyword evidence="15" id="KW-0472">Membrane</keyword>
<dbReference type="eggNOG" id="KOG2525">
    <property type="taxonomic scope" value="Eukaryota"/>
</dbReference>
<dbReference type="InterPro" id="IPR023600">
    <property type="entry name" value="Folylpolyglutamate_synth_euk"/>
</dbReference>
<comment type="pathway">
    <text evidence="4 17">Cofactor biosynthesis; tetrahydrofolylpolyglutamate biosynthesis.</text>
</comment>
<evidence type="ECO:0000256" key="3">
    <source>
        <dbReference type="ARBA" id="ARBA00004496"/>
    </source>
</evidence>
<evidence type="ECO:0000256" key="2">
    <source>
        <dbReference type="ARBA" id="ARBA00004305"/>
    </source>
</evidence>
<evidence type="ECO:0000256" key="5">
    <source>
        <dbReference type="ARBA" id="ARBA00008276"/>
    </source>
</evidence>
<evidence type="ECO:0000256" key="7">
    <source>
        <dbReference type="ARBA" id="ARBA00022563"/>
    </source>
</evidence>
<dbReference type="VEuPathDB" id="FungiDB:SJAG_03224"/>
<keyword evidence="12 18" id="KW-0067">ATP-binding</keyword>
<protein>
    <recommendedName>
        <fullName evidence="17">Folylpolyglutamate synthase</fullName>
        <ecNumber evidence="17">6.3.2.17</ecNumber>
    </recommendedName>
    <alternativeName>
        <fullName evidence="17">Folylpoly-gamma-glutamate synthetase</fullName>
    </alternativeName>
    <alternativeName>
        <fullName evidence="17">Tetrahydrofolylpolyglutamate synthase</fullName>
    </alternativeName>
</protein>
<evidence type="ECO:0000256" key="10">
    <source>
        <dbReference type="ARBA" id="ARBA00022741"/>
    </source>
</evidence>
<evidence type="ECO:0000313" key="22">
    <source>
        <dbReference type="Proteomes" id="UP000001744"/>
    </source>
</evidence>
<evidence type="ECO:0000256" key="16">
    <source>
        <dbReference type="ARBA" id="ARBA00047493"/>
    </source>
</evidence>
<dbReference type="GO" id="GO:0006730">
    <property type="term" value="P:one-carbon metabolic process"/>
    <property type="evidence" value="ECO:0007669"/>
    <property type="project" value="UniProtKB-KW"/>
</dbReference>
<dbReference type="Gene3D" id="3.40.1190.10">
    <property type="entry name" value="Mur-like, catalytic domain"/>
    <property type="match status" value="1"/>
</dbReference>
<dbReference type="EC" id="6.3.2.17" evidence="17"/>
<accession>B6K3N4</accession>
<keyword evidence="11" id="KW-0999">Mitochondrion inner membrane</keyword>
<keyword evidence="13 19" id="KW-0460">Magnesium</keyword>
<dbReference type="GO" id="GO:0005737">
    <property type="term" value="C:cytoplasm"/>
    <property type="evidence" value="ECO:0000318"/>
    <property type="project" value="GO_Central"/>
</dbReference>
<feature type="binding site" evidence="18">
    <location>
        <position position="346"/>
    </location>
    <ligand>
        <name>ATP</name>
        <dbReference type="ChEBI" id="CHEBI:30616"/>
    </ligand>
</feature>
<evidence type="ECO:0000256" key="14">
    <source>
        <dbReference type="ARBA" id="ARBA00023128"/>
    </source>
</evidence>
<dbReference type="GO" id="GO:0005743">
    <property type="term" value="C:mitochondrial inner membrane"/>
    <property type="evidence" value="ECO:0007669"/>
    <property type="project" value="UniProtKB-SubCell"/>
</dbReference>
<reference evidence="20 22" key="1">
    <citation type="journal article" date="2011" name="Science">
        <title>Comparative functional genomics of the fission yeasts.</title>
        <authorList>
            <person name="Rhind N."/>
            <person name="Chen Z."/>
            <person name="Yassour M."/>
            <person name="Thompson D.A."/>
            <person name="Haas B.J."/>
            <person name="Habib N."/>
            <person name="Wapinski I."/>
            <person name="Roy S."/>
            <person name="Lin M.F."/>
            <person name="Heiman D.I."/>
            <person name="Young S.K."/>
            <person name="Furuya K."/>
            <person name="Guo Y."/>
            <person name="Pidoux A."/>
            <person name="Chen H.M."/>
            <person name="Robbertse B."/>
            <person name="Goldberg J.M."/>
            <person name="Aoki K."/>
            <person name="Bayne E.H."/>
            <person name="Berlin A.M."/>
            <person name="Desjardins C.A."/>
            <person name="Dobbs E."/>
            <person name="Dukaj L."/>
            <person name="Fan L."/>
            <person name="FitzGerald M.G."/>
            <person name="French C."/>
            <person name="Gujja S."/>
            <person name="Hansen K."/>
            <person name="Keifenheim D."/>
            <person name="Levin J.Z."/>
            <person name="Mosher R.A."/>
            <person name="Mueller C.A."/>
            <person name="Pfiffner J."/>
            <person name="Priest M."/>
            <person name="Russ C."/>
            <person name="Smialowska A."/>
            <person name="Swoboda P."/>
            <person name="Sykes S.M."/>
            <person name="Vaughn M."/>
            <person name="Vengrova S."/>
            <person name="Yoder R."/>
            <person name="Zeng Q."/>
            <person name="Allshire R."/>
            <person name="Baulcombe D."/>
            <person name="Birren B.W."/>
            <person name="Brown W."/>
            <person name="Ekwall K."/>
            <person name="Kellis M."/>
            <person name="Leatherwood J."/>
            <person name="Levin H."/>
            <person name="Margalit H."/>
            <person name="Martienssen R."/>
            <person name="Nieduszynski C.A."/>
            <person name="Spatafora J.W."/>
            <person name="Friedman N."/>
            <person name="Dalgaard J.Z."/>
            <person name="Baumann P."/>
            <person name="Niki H."/>
            <person name="Regev A."/>
            <person name="Nusbaum C."/>
        </authorList>
    </citation>
    <scope>NUCLEOTIDE SEQUENCE [LARGE SCALE GENOMIC DNA]</scope>
    <source>
        <strain evidence="22">yFS275 / FY16936</strain>
    </source>
</reference>
<dbReference type="GO" id="GO:0046872">
    <property type="term" value="F:metal ion binding"/>
    <property type="evidence" value="ECO:0007669"/>
    <property type="project" value="UniProtKB-KW"/>
</dbReference>
<evidence type="ECO:0000256" key="13">
    <source>
        <dbReference type="ARBA" id="ARBA00022842"/>
    </source>
</evidence>
<sequence length="507" mass="56125">MHRTKLRITSLWFQTLRRNMSTSVRTYDEAINRLNSLQSNASTLNAIRNQGIKPNDAALEEMRAYFKRLGYKLDDLNRLKIFHVTGTKGKGSTCAFANSILHELQACSEPGAPKRIGVFTSPHLKSICERISIQGSPISQQKFARYFFEVWDRLEATEAEVGSTAKPMYFRYLTLMAFHVFLSENVDTAIFEVGIGGEYDSTNIIPAPVVTGVTSLGIEHTNILGSTLSQIAWQKGGIFKSSAPAFVVPQPVEALTVLQERANERHTTLHVVEAPRGLTVDMLGLAGQHQLQNAALALALVQHYFQLSGNKNINLSHPAVLKGLKDVRWPGRCQYECVDDIHWFLDGAHTIDSLLATGRWLSDKQAFANGTARVLVFNQQNRDDPVALLKAFLTGYESRSTAPPFTHIIFTTNVTWKEQGYTPELLSMNAVTSTEQPLSVQKKLAAWWTENRPTAPSIGNGAAVKVAASIQEALEQIRQIHIQNSTVSVCVTGSLHLVGGLLVVRDF</sequence>
<feature type="binding site" evidence="19">
    <location>
        <position position="220"/>
    </location>
    <ligand>
        <name>Mg(2+)</name>
        <dbReference type="ChEBI" id="CHEBI:18420"/>
        <label>1</label>
    </ligand>
</feature>
<evidence type="ECO:0000256" key="12">
    <source>
        <dbReference type="ARBA" id="ARBA00022840"/>
    </source>
</evidence>
<dbReference type="UniPathway" id="UPA00850"/>
<dbReference type="GeneID" id="7049132"/>
<keyword evidence="10 18" id="KW-0547">Nucleotide-binding</keyword>
<dbReference type="PANTHER" id="PTHR11136:SF5">
    <property type="entry name" value="FOLYLPOLYGLUTAMATE SYNTHASE, MITOCHONDRIAL"/>
    <property type="match status" value="1"/>
</dbReference>
<organism evidence="20 22">
    <name type="scientific">Schizosaccharomyces japonicus (strain yFS275 / FY16936)</name>
    <name type="common">Fission yeast</name>
    <dbReference type="NCBI Taxonomy" id="402676"/>
    <lineage>
        <taxon>Eukaryota</taxon>
        <taxon>Fungi</taxon>
        <taxon>Dikarya</taxon>
        <taxon>Ascomycota</taxon>
        <taxon>Taphrinomycotina</taxon>
        <taxon>Schizosaccharomycetes</taxon>
        <taxon>Schizosaccharomycetales</taxon>
        <taxon>Schizosaccharomycetaceae</taxon>
        <taxon>Schizosaccharomyces</taxon>
    </lineage>
</organism>
<dbReference type="InterPro" id="IPR001645">
    <property type="entry name" value="Folylpolyglutamate_synth"/>
</dbReference>
<dbReference type="GO" id="GO:0005829">
    <property type="term" value="C:cytosol"/>
    <property type="evidence" value="ECO:0000318"/>
    <property type="project" value="GO_Central"/>
</dbReference>
<evidence type="ECO:0000313" key="20">
    <source>
        <dbReference type="EMBL" id="EEB08091.1"/>
    </source>
</evidence>
<dbReference type="JaponicusDB" id="SJAG_03224">
    <property type="gene designation" value="met7"/>
</dbReference>
<comment type="catalytic activity">
    <reaction evidence="16 17">
        <text>(6S)-5,6,7,8-tetrahydrofolyl-(gamma-L-Glu)(n) + L-glutamate + ATP = (6S)-5,6,7,8-tetrahydrofolyl-(gamma-L-Glu)(n+1) + ADP + phosphate + H(+)</text>
        <dbReference type="Rhea" id="RHEA:10580"/>
        <dbReference type="Rhea" id="RHEA-COMP:14738"/>
        <dbReference type="Rhea" id="RHEA-COMP:14740"/>
        <dbReference type="ChEBI" id="CHEBI:15378"/>
        <dbReference type="ChEBI" id="CHEBI:29985"/>
        <dbReference type="ChEBI" id="CHEBI:30616"/>
        <dbReference type="ChEBI" id="CHEBI:43474"/>
        <dbReference type="ChEBI" id="CHEBI:141005"/>
        <dbReference type="ChEBI" id="CHEBI:456216"/>
        <dbReference type="EC" id="6.3.2.17"/>
    </reaction>
</comment>
<dbReference type="GO" id="GO:0046901">
    <property type="term" value="P:tetrahydrofolylpolyglutamate biosynthetic process"/>
    <property type="evidence" value="ECO:0000318"/>
    <property type="project" value="GO_Central"/>
</dbReference>
<dbReference type="FunFam" id="3.40.1190.10:FF:000009">
    <property type="entry name" value="Folylpolyglutamate synthase"/>
    <property type="match status" value="1"/>
</dbReference>
<dbReference type="OrthoDB" id="5212574at2759"/>
<evidence type="ECO:0000256" key="6">
    <source>
        <dbReference type="ARBA" id="ARBA00022490"/>
    </source>
</evidence>
<evidence type="ECO:0000256" key="18">
    <source>
        <dbReference type="PIRSR" id="PIRSR038895-1"/>
    </source>
</evidence>
<comment type="subcellular location">
    <subcellularLocation>
        <location evidence="3">Cytoplasm</location>
    </subcellularLocation>
    <subcellularLocation>
        <location evidence="1">Mitochondrion inner membrane</location>
    </subcellularLocation>
    <subcellularLocation>
        <location evidence="2">Mitochondrion matrix</location>
    </subcellularLocation>
</comment>
<dbReference type="EMBL" id="KE651167">
    <property type="protein sequence ID" value="EEB08091.1"/>
    <property type="molecule type" value="Genomic_DNA"/>
</dbReference>
<dbReference type="PROSITE" id="PS01012">
    <property type="entry name" value="FOLYLPOLYGLU_SYNT_2"/>
    <property type="match status" value="1"/>
</dbReference>
<dbReference type="InterPro" id="IPR036615">
    <property type="entry name" value="Mur_ligase_C_dom_sf"/>
</dbReference>
<evidence type="ECO:0000313" key="21">
    <source>
        <dbReference type="JaponicusDB" id="SJAG_03224"/>
    </source>
</evidence>
<dbReference type="NCBIfam" id="TIGR01499">
    <property type="entry name" value="folC"/>
    <property type="match status" value="1"/>
</dbReference>
<name>B6K3N4_SCHJY</name>
<comment type="cofactor">
    <cofactor evidence="17">
        <name>a monovalent cation</name>
        <dbReference type="ChEBI" id="CHEBI:60242"/>
    </cofactor>
    <text evidence="17">A monovalent cation.</text>
</comment>
<keyword evidence="22" id="KW-1185">Reference proteome</keyword>
<keyword evidence="8 17" id="KW-0436">Ligase</keyword>
<evidence type="ECO:0000256" key="19">
    <source>
        <dbReference type="PIRSR" id="PIRSR038895-2"/>
    </source>
</evidence>
<evidence type="ECO:0000256" key="15">
    <source>
        <dbReference type="ARBA" id="ARBA00023136"/>
    </source>
</evidence>
<feature type="binding site" evidence="18">
    <location>
        <position position="332"/>
    </location>
    <ligand>
        <name>ATP</name>
        <dbReference type="ChEBI" id="CHEBI:30616"/>
    </ligand>
</feature>
<dbReference type="InterPro" id="IPR018109">
    <property type="entry name" value="Folylpolyglutamate_synth_CS"/>
</dbReference>
<dbReference type="GO" id="GO:0005759">
    <property type="term" value="C:mitochondrial matrix"/>
    <property type="evidence" value="ECO:0007669"/>
    <property type="project" value="UniProtKB-SubCell"/>
</dbReference>
<keyword evidence="9 19" id="KW-0479">Metal-binding</keyword>
<dbReference type="GO" id="GO:0005524">
    <property type="term" value="F:ATP binding"/>
    <property type="evidence" value="ECO:0007669"/>
    <property type="project" value="UniProtKB-KW"/>
</dbReference>
<evidence type="ECO:0000256" key="8">
    <source>
        <dbReference type="ARBA" id="ARBA00022598"/>
    </source>
</evidence>
<dbReference type="GO" id="GO:0005739">
    <property type="term" value="C:mitochondrion"/>
    <property type="evidence" value="ECO:0000318"/>
    <property type="project" value="GO_Central"/>
</dbReference>
<keyword evidence="7 17" id="KW-0554">One-carbon metabolism</keyword>
<comment type="similarity">
    <text evidence="5 17">Belongs to the folylpolyglutamate synthase family.</text>
</comment>
<evidence type="ECO:0000256" key="17">
    <source>
        <dbReference type="PIRNR" id="PIRNR038895"/>
    </source>
</evidence>
<dbReference type="Gene3D" id="3.90.190.20">
    <property type="entry name" value="Mur ligase, C-terminal domain"/>
    <property type="match status" value="1"/>
</dbReference>
<gene>
    <name evidence="21" type="primary">met7</name>
    <name evidence="20" type="ORF">SJAG_03224</name>
</gene>